<dbReference type="GO" id="GO:0003998">
    <property type="term" value="F:acylphosphatase activity"/>
    <property type="evidence" value="ECO:0007669"/>
    <property type="project" value="UniProtKB-EC"/>
</dbReference>
<dbReference type="InterPro" id="IPR001792">
    <property type="entry name" value="Acylphosphatase-like_dom"/>
</dbReference>
<dbReference type="PANTHER" id="PTHR47268:SF4">
    <property type="entry name" value="ACYLPHOSPHATASE"/>
    <property type="match status" value="1"/>
</dbReference>
<evidence type="ECO:0000313" key="9">
    <source>
        <dbReference type="EMBL" id="NYG99751.1"/>
    </source>
</evidence>
<proteinExistence type="inferred from homology"/>
<evidence type="ECO:0000259" key="8">
    <source>
        <dbReference type="PROSITE" id="PS51160"/>
    </source>
</evidence>
<accession>A0A852YF20</accession>
<dbReference type="EC" id="3.6.1.7" evidence="2 5"/>
<dbReference type="Gene3D" id="3.30.70.100">
    <property type="match status" value="1"/>
</dbReference>
<dbReference type="SUPFAM" id="SSF54975">
    <property type="entry name" value="Acylphosphatase/BLUF domain-like"/>
    <property type="match status" value="1"/>
</dbReference>
<dbReference type="PROSITE" id="PS51160">
    <property type="entry name" value="ACYLPHOSPHATASE_3"/>
    <property type="match status" value="1"/>
</dbReference>
<feature type="active site" evidence="5">
    <location>
        <position position="21"/>
    </location>
</feature>
<dbReference type="PRINTS" id="PR00112">
    <property type="entry name" value="ACYLPHPHTASE"/>
</dbReference>
<evidence type="ECO:0000256" key="4">
    <source>
        <dbReference type="ARBA" id="ARBA00047645"/>
    </source>
</evidence>
<evidence type="ECO:0000256" key="2">
    <source>
        <dbReference type="ARBA" id="ARBA00012150"/>
    </source>
</evidence>
<dbReference type="PROSITE" id="PS00150">
    <property type="entry name" value="ACYLPHOSPHATASE_1"/>
    <property type="match status" value="1"/>
</dbReference>
<dbReference type="PROSITE" id="PS00151">
    <property type="entry name" value="ACYLPHOSPHATASE_2"/>
    <property type="match status" value="1"/>
</dbReference>
<evidence type="ECO:0000256" key="7">
    <source>
        <dbReference type="RuleBase" id="RU004168"/>
    </source>
</evidence>
<dbReference type="Pfam" id="PF00708">
    <property type="entry name" value="Acylphosphatase"/>
    <property type="match status" value="1"/>
</dbReference>
<comment type="similarity">
    <text evidence="1 7">Belongs to the acylphosphatase family.</text>
</comment>
<comment type="catalytic activity">
    <reaction evidence="4 5 6">
        <text>an acyl phosphate + H2O = a carboxylate + phosphate + H(+)</text>
        <dbReference type="Rhea" id="RHEA:14965"/>
        <dbReference type="ChEBI" id="CHEBI:15377"/>
        <dbReference type="ChEBI" id="CHEBI:15378"/>
        <dbReference type="ChEBI" id="CHEBI:29067"/>
        <dbReference type="ChEBI" id="CHEBI:43474"/>
        <dbReference type="ChEBI" id="CHEBI:59918"/>
        <dbReference type="EC" id="3.6.1.7"/>
    </reaction>
</comment>
<feature type="domain" description="Acylphosphatase-like" evidence="8">
    <location>
        <begin position="6"/>
        <end position="94"/>
    </location>
</feature>
<dbReference type="Proteomes" id="UP000553888">
    <property type="component" value="Unassembled WGS sequence"/>
</dbReference>
<name>A0A852YF20_9MICO</name>
<dbReference type="InterPro" id="IPR020456">
    <property type="entry name" value="Acylphosphatase"/>
</dbReference>
<dbReference type="InterPro" id="IPR036046">
    <property type="entry name" value="Acylphosphatase-like_dom_sf"/>
</dbReference>
<evidence type="ECO:0000256" key="3">
    <source>
        <dbReference type="ARBA" id="ARBA00015991"/>
    </source>
</evidence>
<dbReference type="AlphaFoldDB" id="A0A852YF20"/>
<dbReference type="RefSeq" id="WP_179568139.1">
    <property type="nucleotide sequence ID" value="NZ_JACBZY010000001.1"/>
</dbReference>
<gene>
    <name evidence="9" type="ORF">BJ979_002377</name>
</gene>
<evidence type="ECO:0000256" key="6">
    <source>
        <dbReference type="RuleBase" id="RU000553"/>
    </source>
</evidence>
<keyword evidence="10" id="KW-1185">Reference proteome</keyword>
<feature type="active site" evidence="5">
    <location>
        <position position="39"/>
    </location>
</feature>
<protein>
    <recommendedName>
        <fullName evidence="3 5">Acylphosphatase</fullName>
        <ecNumber evidence="2 5">3.6.1.7</ecNumber>
    </recommendedName>
</protein>
<comment type="caution">
    <text evidence="9">The sequence shown here is derived from an EMBL/GenBank/DDBJ whole genome shotgun (WGS) entry which is preliminary data.</text>
</comment>
<dbReference type="EMBL" id="JACBZY010000001">
    <property type="protein sequence ID" value="NYG99751.1"/>
    <property type="molecule type" value="Genomic_DNA"/>
</dbReference>
<dbReference type="PANTHER" id="PTHR47268">
    <property type="entry name" value="ACYLPHOSPHATASE"/>
    <property type="match status" value="1"/>
</dbReference>
<dbReference type="InterPro" id="IPR017968">
    <property type="entry name" value="Acylphosphatase_CS"/>
</dbReference>
<evidence type="ECO:0000256" key="1">
    <source>
        <dbReference type="ARBA" id="ARBA00005614"/>
    </source>
</evidence>
<organism evidence="9 10">
    <name type="scientific">Schumannella luteola</name>
    <dbReference type="NCBI Taxonomy" id="472059"/>
    <lineage>
        <taxon>Bacteria</taxon>
        <taxon>Bacillati</taxon>
        <taxon>Actinomycetota</taxon>
        <taxon>Actinomycetes</taxon>
        <taxon>Micrococcales</taxon>
        <taxon>Microbacteriaceae</taxon>
        <taxon>Schumannella</taxon>
    </lineage>
</organism>
<keyword evidence="5 6" id="KW-0378">Hydrolase</keyword>
<evidence type="ECO:0000313" key="10">
    <source>
        <dbReference type="Proteomes" id="UP000553888"/>
    </source>
</evidence>
<evidence type="ECO:0000256" key="5">
    <source>
        <dbReference type="PROSITE-ProRule" id="PRU00520"/>
    </source>
</evidence>
<reference evidence="9 10" key="1">
    <citation type="submission" date="2020-07" db="EMBL/GenBank/DDBJ databases">
        <title>Sequencing the genomes of 1000 actinobacteria strains.</title>
        <authorList>
            <person name="Klenk H.-P."/>
        </authorList>
    </citation>
    <scope>NUCLEOTIDE SEQUENCE [LARGE SCALE GENOMIC DNA]</scope>
    <source>
        <strain evidence="9 10">DSM 23141</strain>
    </source>
</reference>
<sequence length="94" mass="10474">MTAARRIHAVVTGRVQGVGFRWATLEHAESAGLSGWVRNRPDGSVELEAQGPVERIDDLERWLHEGPRWAEVASVELRPIDVADDEADTAFEVR</sequence>